<keyword evidence="2" id="KW-0548">Nucleotidyltransferase</keyword>
<dbReference type="GO" id="GO:0003723">
    <property type="term" value="F:RNA binding"/>
    <property type="evidence" value="ECO:0007669"/>
    <property type="project" value="InterPro"/>
</dbReference>
<evidence type="ECO:0000256" key="5">
    <source>
        <dbReference type="ARBA" id="ARBA00022918"/>
    </source>
</evidence>
<proteinExistence type="predicted"/>
<dbReference type="InterPro" id="IPR000123">
    <property type="entry name" value="Reverse_transcriptase_msDNA"/>
</dbReference>
<evidence type="ECO:0000256" key="1">
    <source>
        <dbReference type="ARBA" id="ARBA00022679"/>
    </source>
</evidence>
<keyword evidence="4" id="KW-0460">Magnesium</keyword>
<dbReference type="GO" id="GO:0003964">
    <property type="term" value="F:RNA-directed DNA polymerase activity"/>
    <property type="evidence" value="ECO:0007669"/>
    <property type="project" value="UniProtKB-KW"/>
</dbReference>
<evidence type="ECO:0000256" key="4">
    <source>
        <dbReference type="ARBA" id="ARBA00022842"/>
    </source>
</evidence>
<keyword evidence="3" id="KW-0479">Metal-binding</keyword>
<dbReference type="Proteomes" id="UP000095413">
    <property type="component" value="Unassembled WGS sequence"/>
</dbReference>
<evidence type="ECO:0000256" key="3">
    <source>
        <dbReference type="ARBA" id="ARBA00022723"/>
    </source>
</evidence>
<keyword evidence="1" id="KW-0808">Transferase</keyword>
<evidence type="ECO:0000313" key="6">
    <source>
        <dbReference type="EMBL" id="CUP26784.1"/>
    </source>
</evidence>
<organism evidence="6 7">
    <name type="scientific">Blautia obeum</name>
    <dbReference type="NCBI Taxonomy" id="40520"/>
    <lineage>
        <taxon>Bacteria</taxon>
        <taxon>Bacillati</taxon>
        <taxon>Bacillota</taxon>
        <taxon>Clostridia</taxon>
        <taxon>Lachnospirales</taxon>
        <taxon>Lachnospiraceae</taxon>
        <taxon>Blautia</taxon>
    </lineage>
</organism>
<sequence>MSLAFHAKDGFATGTVGTGTITVIVDSNVCFYMEEENLQIALEKGIIEPAVYERVIAYKERLEENQVPVIYNLRHLRKIFRIYKKEQDFFFGDKKEELYRTFKIPKKSGGYRTIEAPCERLKQIQRWIKDEIIDKLVMSEYATGFRKNLSIVDNAKKHVGKELVIGMDLKDFFQV</sequence>
<keyword evidence="5 6" id="KW-0695">RNA-directed DNA polymerase</keyword>
<dbReference type="EMBL" id="CZBA01000003">
    <property type="protein sequence ID" value="CUP26784.1"/>
    <property type="molecule type" value="Genomic_DNA"/>
</dbReference>
<dbReference type="PRINTS" id="PR00866">
    <property type="entry name" value="RNADNAPOLMS"/>
</dbReference>
<reference evidence="6 7" key="1">
    <citation type="submission" date="2015-09" db="EMBL/GenBank/DDBJ databases">
        <authorList>
            <consortium name="Pathogen Informatics"/>
        </authorList>
    </citation>
    <scope>NUCLEOTIDE SEQUENCE [LARGE SCALE GENOMIC DNA]</scope>
    <source>
        <strain evidence="6 7">2789STDY5834921</strain>
    </source>
</reference>
<evidence type="ECO:0000256" key="2">
    <source>
        <dbReference type="ARBA" id="ARBA00022695"/>
    </source>
</evidence>
<dbReference type="AlphaFoldDB" id="A0A174LRA8"/>
<dbReference type="GO" id="GO:0046872">
    <property type="term" value="F:metal ion binding"/>
    <property type="evidence" value="ECO:0007669"/>
    <property type="project" value="UniProtKB-KW"/>
</dbReference>
<protein>
    <submittedName>
        <fullName evidence="6">Retron-type reverse transcriptase</fullName>
    </submittedName>
</protein>
<accession>A0A174LRA8</accession>
<gene>
    <name evidence="6" type="ORF">ERS852533_00825</name>
</gene>
<name>A0A174LRA8_9FIRM</name>
<evidence type="ECO:0000313" key="7">
    <source>
        <dbReference type="Proteomes" id="UP000095413"/>
    </source>
</evidence>